<evidence type="ECO:0000313" key="6">
    <source>
        <dbReference type="Proteomes" id="UP001283361"/>
    </source>
</evidence>
<gene>
    <name evidence="5" type="ORF">RRG08_060311</name>
</gene>
<feature type="region of interest" description="Disordered" evidence="2">
    <location>
        <begin position="1"/>
        <end position="165"/>
    </location>
</feature>
<dbReference type="InterPro" id="IPR012617">
    <property type="entry name" value="AATF_C"/>
</dbReference>
<dbReference type="AlphaFoldDB" id="A0AAE0Y2G5"/>
<feature type="region of interest" description="Disordered" evidence="2">
    <location>
        <begin position="545"/>
        <end position="576"/>
    </location>
</feature>
<feature type="compositionally biased region" description="Acidic residues" evidence="2">
    <location>
        <begin position="254"/>
        <end position="269"/>
    </location>
</feature>
<evidence type="ECO:0008006" key="7">
    <source>
        <dbReference type="Google" id="ProtNLM"/>
    </source>
</evidence>
<sequence length="576" mass="64943">MESKRSKSLFDDIFRLQNTAPDDDIDPEDPEDGAKARLVEGAVDDAESVGPSTLRKQAAIIADDPKYKGKRASRKDLYSDGEEEEGQSSEESGSDVAGSTSFGDFDDMDENENDDNDDEGDDDELEESDEAESNDGLDGDAEVQTDANNQGDMKVLPETSSEDRKKGKAVVFQLGVWDDLIKSRIVLQKLVTACNRLPQADVWSNFLVNPNFKQEAKNVHSSVRKVVSALLDLQSALSNEKAAKENSKETSMGDSDDEEITSESEEEDEDVHHKKQNGMGKPMVGDVVSDVEDDDDEGGEDEDMSINENEAVESGKGGSELHQSMDSSSPRAQLKRKLSAENVEETLAKRHADFQSFRNDTLSKWDEKTRLVHGKIKSKNFAAFEMSVLKQIEQVLVNRDRLERRIHQMRSDYHILGKLQDKSKKENFDDVVIEDDDDDVELKLKQRNRSEIVIDPEIIDDNDFYHVCLRDLIEMKQSEETDPVTASKQWLEIQRLRNKQKQKVDTKASKGRKVRYNVKEKLKNYMTPYDKSLWSDEQKDDLFKAMFGGSSSQSTEERSSDKVARQAPESSIILGI</sequence>
<dbReference type="InterPro" id="IPR039223">
    <property type="entry name" value="AATF/Bfr2"/>
</dbReference>
<feature type="compositionally biased region" description="Acidic residues" evidence="2">
    <location>
        <begin position="21"/>
        <end position="31"/>
    </location>
</feature>
<evidence type="ECO:0000313" key="5">
    <source>
        <dbReference type="EMBL" id="KAK3730643.1"/>
    </source>
</evidence>
<comment type="similarity">
    <text evidence="1">Belongs to the AATF family.</text>
</comment>
<organism evidence="5 6">
    <name type="scientific">Elysia crispata</name>
    <name type="common">lettuce slug</name>
    <dbReference type="NCBI Taxonomy" id="231223"/>
    <lineage>
        <taxon>Eukaryota</taxon>
        <taxon>Metazoa</taxon>
        <taxon>Spiralia</taxon>
        <taxon>Lophotrochozoa</taxon>
        <taxon>Mollusca</taxon>
        <taxon>Gastropoda</taxon>
        <taxon>Heterobranchia</taxon>
        <taxon>Euthyneura</taxon>
        <taxon>Panpulmonata</taxon>
        <taxon>Sacoglossa</taxon>
        <taxon>Placobranchoidea</taxon>
        <taxon>Plakobranchidae</taxon>
        <taxon>Elysia</taxon>
    </lineage>
</organism>
<feature type="compositionally biased region" description="Acidic residues" evidence="2">
    <location>
        <begin position="79"/>
        <end position="88"/>
    </location>
</feature>
<feature type="region of interest" description="Disordered" evidence="2">
    <location>
        <begin position="239"/>
        <end position="338"/>
    </location>
</feature>
<feature type="domain" description="Apoptosis-antagonizing transcription factor C-terminal" evidence="3">
    <location>
        <begin position="465"/>
        <end position="547"/>
    </location>
</feature>
<dbReference type="InterPro" id="IPR025160">
    <property type="entry name" value="AATF"/>
</dbReference>
<feature type="compositionally biased region" description="Basic and acidic residues" evidence="2">
    <location>
        <begin position="555"/>
        <end position="564"/>
    </location>
</feature>
<evidence type="ECO:0000256" key="1">
    <source>
        <dbReference type="ARBA" id="ARBA00008966"/>
    </source>
</evidence>
<dbReference type="PANTHER" id="PTHR15565">
    <property type="entry name" value="AATF PROTEIN APOPTOSIS ANTAGONIZING TRANSCRIPTION FACTOR"/>
    <property type="match status" value="1"/>
</dbReference>
<feature type="compositionally biased region" description="Acidic residues" evidence="2">
    <location>
        <begin position="104"/>
        <end position="143"/>
    </location>
</feature>
<evidence type="ECO:0000256" key="2">
    <source>
        <dbReference type="SAM" id="MobiDB-lite"/>
    </source>
</evidence>
<feature type="domain" description="AATF leucine zipper-containing" evidence="4">
    <location>
        <begin position="163"/>
        <end position="269"/>
    </location>
</feature>
<protein>
    <recommendedName>
        <fullName evidence="7">Protein AATF</fullName>
    </recommendedName>
</protein>
<reference evidence="5" key="1">
    <citation type="journal article" date="2023" name="G3 (Bethesda)">
        <title>A reference genome for the long-term kleptoplast-retaining sea slug Elysia crispata morphotype clarki.</title>
        <authorList>
            <person name="Eastman K.E."/>
            <person name="Pendleton A.L."/>
            <person name="Shaikh M.A."/>
            <person name="Suttiyut T."/>
            <person name="Ogas R."/>
            <person name="Tomko P."/>
            <person name="Gavelis G."/>
            <person name="Widhalm J.R."/>
            <person name="Wisecaver J.H."/>
        </authorList>
    </citation>
    <scope>NUCLEOTIDE SEQUENCE</scope>
    <source>
        <strain evidence="5">ECLA1</strain>
    </source>
</reference>
<dbReference type="Pfam" id="PF08164">
    <property type="entry name" value="TRAUB"/>
    <property type="match status" value="1"/>
</dbReference>
<feature type="compositionally biased region" description="Acidic residues" evidence="2">
    <location>
        <begin position="289"/>
        <end position="305"/>
    </location>
</feature>
<feature type="compositionally biased region" description="Polar residues" evidence="2">
    <location>
        <begin position="321"/>
        <end position="331"/>
    </location>
</feature>
<accession>A0AAE0Y2G5</accession>
<comment type="caution">
    <text evidence="5">The sequence shown here is derived from an EMBL/GenBank/DDBJ whole genome shotgun (WGS) entry which is preliminary data.</text>
</comment>
<keyword evidence="6" id="KW-1185">Reference proteome</keyword>
<dbReference type="EMBL" id="JAWDGP010007068">
    <property type="protein sequence ID" value="KAK3730643.1"/>
    <property type="molecule type" value="Genomic_DNA"/>
</dbReference>
<feature type="compositionally biased region" description="Basic and acidic residues" evidence="2">
    <location>
        <begin position="1"/>
        <end position="14"/>
    </location>
</feature>
<proteinExistence type="inferred from homology"/>
<dbReference type="GO" id="GO:0005730">
    <property type="term" value="C:nucleolus"/>
    <property type="evidence" value="ECO:0007669"/>
    <property type="project" value="TreeGrafter"/>
</dbReference>
<dbReference type="Pfam" id="PF13339">
    <property type="entry name" value="AATF-Che1"/>
    <property type="match status" value="1"/>
</dbReference>
<name>A0AAE0Y2G5_9GAST</name>
<evidence type="ECO:0000259" key="4">
    <source>
        <dbReference type="Pfam" id="PF13339"/>
    </source>
</evidence>
<dbReference type="Proteomes" id="UP001283361">
    <property type="component" value="Unassembled WGS sequence"/>
</dbReference>
<dbReference type="GO" id="GO:0006357">
    <property type="term" value="P:regulation of transcription by RNA polymerase II"/>
    <property type="evidence" value="ECO:0007669"/>
    <property type="project" value="TreeGrafter"/>
</dbReference>
<evidence type="ECO:0000259" key="3">
    <source>
        <dbReference type="Pfam" id="PF08164"/>
    </source>
</evidence>
<dbReference type="PANTHER" id="PTHR15565:SF0">
    <property type="entry name" value="PROTEIN AATF"/>
    <property type="match status" value="1"/>
</dbReference>